<name>A0ABT8L7L1_9BACT</name>
<dbReference type="Proteomes" id="UP001172083">
    <property type="component" value="Unassembled WGS sequence"/>
</dbReference>
<keyword evidence="7 10" id="KW-0472">Membrane</keyword>
<dbReference type="EMBL" id="JAUJEB010000003">
    <property type="protein sequence ID" value="MDN5213739.1"/>
    <property type="molecule type" value="Genomic_DNA"/>
</dbReference>
<keyword evidence="13" id="KW-1185">Reference proteome</keyword>
<accession>A0ABT8L7L1</accession>
<evidence type="ECO:0000256" key="5">
    <source>
        <dbReference type="ARBA" id="ARBA00022989"/>
    </source>
</evidence>
<dbReference type="SUPFAM" id="SSF52833">
    <property type="entry name" value="Thioredoxin-like"/>
    <property type="match status" value="1"/>
</dbReference>
<dbReference type="Pfam" id="PF07884">
    <property type="entry name" value="VKOR"/>
    <property type="match status" value="1"/>
</dbReference>
<feature type="transmembrane region" description="Helical" evidence="10">
    <location>
        <begin position="146"/>
        <end position="165"/>
    </location>
</feature>
<dbReference type="InterPro" id="IPR038354">
    <property type="entry name" value="VKOR_sf"/>
</dbReference>
<dbReference type="Pfam" id="PF03412">
    <property type="entry name" value="Peptidase_C39"/>
    <property type="match status" value="1"/>
</dbReference>
<keyword evidence="9" id="KW-0676">Redox-active center</keyword>
<evidence type="ECO:0000256" key="8">
    <source>
        <dbReference type="ARBA" id="ARBA00023157"/>
    </source>
</evidence>
<dbReference type="InterPro" id="IPR005074">
    <property type="entry name" value="Peptidase_C39"/>
</dbReference>
<evidence type="ECO:0000313" key="12">
    <source>
        <dbReference type="EMBL" id="MDN5213739.1"/>
    </source>
</evidence>
<feature type="transmembrane region" description="Helical" evidence="10">
    <location>
        <begin position="171"/>
        <end position="194"/>
    </location>
</feature>
<comment type="similarity">
    <text evidence="2">Belongs to the VKOR family.</text>
</comment>
<dbReference type="Gene3D" id="3.90.70.10">
    <property type="entry name" value="Cysteine proteinases"/>
    <property type="match status" value="1"/>
</dbReference>
<evidence type="ECO:0000256" key="1">
    <source>
        <dbReference type="ARBA" id="ARBA00004141"/>
    </source>
</evidence>
<evidence type="ECO:0000256" key="7">
    <source>
        <dbReference type="ARBA" id="ARBA00023136"/>
    </source>
</evidence>
<evidence type="ECO:0000256" key="4">
    <source>
        <dbReference type="ARBA" id="ARBA00022719"/>
    </source>
</evidence>
<dbReference type="CDD" id="cd12921">
    <property type="entry name" value="VKOR_4"/>
    <property type="match status" value="1"/>
</dbReference>
<proteinExistence type="inferred from homology"/>
<dbReference type="RefSeq" id="WP_346759077.1">
    <property type="nucleotide sequence ID" value="NZ_JAUJEB010000003.1"/>
</dbReference>
<reference evidence="12" key="1">
    <citation type="submission" date="2023-06" db="EMBL/GenBank/DDBJ databases">
        <title>Genomic of Agaribacillus aureum.</title>
        <authorList>
            <person name="Wang G."/>
        </authorList>
    </citation>
    <scope>NUCLEOTIDE SEQUENCE</scope>
    <source>
        <strain evidence="12">BMA12</strain>
    </source>
</reference>
<gene>
    <name evidence="12" type="ORF">QQ020_16825</name>
</gene>
<dbReference type="Gene3D" id="1.20.1440.130">
    <property type="entry name" value="VKOR domain"/>
    <property type="match status" value="1"/>
</dbReference>
<evidence type="ECO:0000256" key="6">
    <source>
        <dbReference type="ARBA" id="ARBA00023002"/>
    </source>
</evidence>
<feature type="transmembrane region" description="Helical" evidence="10">
    <location>
        <begin position="284"/>
        <end position="306"/>
    </location>
</feature>
<dbReference type="InterPro" id="IPR012336">
    <property type="entry name" value="Thioredoxin-like_fold"/>
</dbReference>
<dbReference type="PROSITE" id="PS50990">
    <property type="entry name" value="PEPTIDASE_C39"/>
    <property type="match status" value="1"/>
</dbReference>
<evidence type="ECO:0000256" key="3">
    <source>
        <dbReference type="ARBA" id="ARBA00022692"/>
    </source>
</evidence>
<evidence type="ECO:0000313" key="13">
    <source>
        <dbReference type="Proteomes" id="UP001172083"/>
    </source>
</evidence>
<evidence type="ECO:0000259" key="11">
    <source>
        <dbReference type="PROSITE" id="PS50990"/>
    </source>
</evidence>
<dbReference type="InterPro" id="IPR036249">
    <property type="entry name" value="Thioredoxin-like_sf"/>
</dbReference>
<feature type="transmembrane region" description="Helical" evidence="10">
    <location>
        <begin position="259"/>
        <end position="277"/>
    </location>
</feature>
<protein>
    <submittedName>
        <fullName evidence="12">Vitamin K epoxide reductase family protein</fullName>
    </submittedName>
</protein>
<comment type="subcellular location">
    <subcellularLocation>
        <location evidence="1">Membrane</location>
        <topology evidence="1">Multi-pass membrane protein</topology>
    </subcellularLocation>
</comment>
<sequence length="530" mass="60374">MGNEDNAVAVVKKAIKYYEIPVSNNTIAESLKSHPEYPSLKSICDVFDEWRVDNYPMRMDKTELIETGAPFIAHLNEEGEKLAFVPGLNSDPELKYFDSSGKNKVLDEDVFFERYTGIALFIDPDKNAGEEGYVQKKQVDLLHKSILYLAGIALILFIGYSILSFNDRLSITPVNITLFFTRLIGLGLSLLLVLKDLNIDSNLTDKLCGLHKKTNCNSMVNADASKIFGWVHWSDIGLIYFLSGLLTLTSVSNPGDLKLLAILSFGALGFVVFSIYYQAIVVKIWCLLCVLIQFVLLTEAALFYTYLLPIDVTWIAALKYGSLLVTTTFGVVLYKTYFKNKQLSQHEKLAHLRFKRNPKVFSKLLFENKHKIFDLSKEVFVVGNPEAPVEITAFLSLNCAPCQKAFNQLKTVFNNENIKINLIFSLHDHDKSFVNRIAQLYNEKKHREATELLDVWYHSKGNLPNSLIKQAKESEPDDHFEKIQKAHGELFLFAGISETPTIFVQGYNLPEEYRIKDIVYFIDFLKKQKH</sequence>
<feature type="transmembrane region" description="Helical" evidence="10">
    <location>
        <begin position="312"/>
        <end position="334"/>
    </location>
</feature>
<keyword evidence="4" id="KW-0874">Quinone</keyword>
<dbReference type="InterPro" id="IPR012932">
    <property type="entry name" value="VKOR"/>
</dbReference>
<keyword evidence="8" id="KW-1015">Disulfide bond</keyword>
<dbReference type="Pfam" id="PF13462">
    <property type="entry name" value="Thioredoxin_4"/>
    <property type="match status" value="1"/>
</dbReference>
<dbReference type="Gene3D" id="3.40.30.10">
    <property type="entry name" value="Glutaredoxin"/>
    <property type="match status" value="1"/>
</dbReference>
<feature type="transmembrane region" description="Helical" evidence="10">
    <location>
        <begin position="227"/>
        <end position="247"/>
    </location>
</feature>
<organism evidence="12 13">
    <name type="scientific">Agaribacillus aureus</name>
    <dbReference type="NCBI Taxonomy" id="3051825"/>
    <lineage>
        <taxon>Bacteria</taxon>
        <taxon>Pseudomonadati</taxon>
        <taxon>Bacteroidota</taxon>
        <taxon>Cytophagia</taxon>
        <taxon>Cytophagales</taxon>
        <taxon>Splendidivirgaceae</taxon>
        <taxon>Agaribacillus</taxon>
    </lineage>
</organism>
<keyword evidence="5 10" id="KW-1133">Transmembrane helix</keyword>
<keyword evidence="6" id="KW-0560">Oxidoreductase</keyword>
<evidence type="ECO:0000256" key="10">
    <source>
        <dbReference type="SAM" id="Phobius"/>
    </source>
</evidence>
<feature type="domain" description="Peptidase C39" evidence="11">
    <location>
        <begin position="1"/>
        <end position="122"/>
    </location>
</feature>
<comment type="caution">
    <text evidence="12">The sequence shown here is derived from an EMBL/GenBank/DDBJ whole genome shotgun (WGS) entry which is preliminary data.</text>
</comment>
<keyword evidence="3 10" id="KW-0812">Transmembrane</keyword>
<evidence type="ECO:0000256" key="2">
    <source>
        <dbReference type="ARBA" id="ARBA00006214"/>
    </source>
</evidence>
<evidence type="ECO:0000256" key="9">
    <source>
        <dbReference type="ARBA" id="ARBA00023284"/>
    </source>
</evidence>